<reference evidence="2 3" key="1">
    <citation type="submission" date="2014-04" db="EMBL/GenBank/DDBJ databases">
        <authorList>
            <consortium name="DOE Joint Genome Institute"/>
            <person name="Kuo A."/>
            <person name="Tarkka M."/>
            <person name="Buscot F."/>
            <person name="Kohler A."/>
            <person name="Nagy L.G."/>
            <person name="Floudas D."/>
            <person name="Copeland A."/>
            <person name="Barry K.W."/>
            <person name="Cichocki N."/>
            <person name="Veneault-Fourrey C."/>
            <person name="LaButti K."/>
            <person name="Lindquist E.A."/>
            <person name="Lipzen A."/>
            <person name="Lundell T."/>
            <person name="Morin E."/>
            <person name="Murat C."/>
            <person name="Sun H."/>
            <person name="Tunlid A."/>
            <person name="Henrissat B."/>
            <person name="Grigoriev I.V."/>
            <person name="Hibbett D.S."/>
            <person name="Martin F."/>
            <person name="Nordberg H.P."/>
            <person name="Cantor M.N."/>
            <person name="Hua S.X."/>
        </authorList>
    </citation>
    <scope>NUCLEOTIDE SEQUENCE [LARGE SCALE GENOMIC DNA]</scope>
    <source>
        <strain evidence="2 3">F 1598</strain>
    </source>
</reference>
<sequence length="94" mass="10590">MAPTTPTNAQRLYKALHRKYRSERVPITDVVLQIKENAKIHNDSLGRKHEKMIEEAIAAATWPYPGELGEAQDQGETGYPENVGWDEAPAQTYP</sequence>
<dbReference type="EMBL" id="KN832994">
    <property type="protein sequence ID" value="KIM82607.1"/>
    <property type="molecule type" value="Genomic_DNA"/>
</dbReference>
<feature type="region of interest" description="Disordered" evidence="1">
    <location>
        <begin position="64"/>
        <end position="94"/>
    </location>
</feature>
<keyword evidence="3" id="KW-1185">Reference proteome</keyword>
<proteinExistence type="predicted"/>
<dbReference type="HOGENOM" id="CLU_2386961_0_0_1"/>
<reference evidence="3" key="2">
    <citation type="submission" date="2015-01" db="EMBL/GenBank/DDBJ databases">
        <title>Evolutionary Origins and Diversification of the Mycorrhizal Mutualists.</title>
        <authorList>
            <consortium name="DOE Joint Genome Institute"/>
            <consortium name="Mycorrhizal Genomics Consortium"/>
            <person name="Kohler A."/>
            <person name="Kuo A."/>
            <person name="Nagy L.G."/>
            <person name="Floudas D."/>
            <person name="Copeland A."/>
            <person name="Barry K.W."/>
            <person name="Cichocki N."/>
            <person name="Veneault-Fourrey C."/>
            <person name="LaButti K."/>
            <person name="Lindquist E.A."/>
            <person name="Lipzen A."/>
            <person name="Lundell T."/>
            <person name="Morin E."/>
            <person name="Murat C."/>
            <person name="Riley R."/>
            <person name="Ohm R."/>
            <person name="Sun H."/>
            <person name="Tunlid A."/>
            <person name="Henrissat B."/>
            <person name="Grigoriev I.V."/>
            <person name="Hibbett D.S."/>
            <person name="Martin F."/>
        </authorList>
    </citation>
    <scope>NUCLEOTIDE SEQUENCE [LARGE SCALE GENOMIC DNA]</scope>
    <source>
        <strain evidence="3">F 1598</strain>
    </source>
</reference>
<accession>A0A0C3BZ24</accession>
<organism evidence="2 3">
    <name type="scientific">Piloderma croceum (strain F 1598)</name>
    <dbReference type="NCBI Taxonomy" id="765440"/>
    <lineage>
        <taxon>Eukaryota</taxon>
        <taxon>Fungi</taxon>
        <taxon>Dikarya</taxon>
        <taxon>Basidiomycota</taxon>
        <taxon>Agaricomycotina</taxon>
        <taxon>Agaricomycetes</taxon>
        <taxon>Agaricomycetidae</taxon>
        <taxon>Atheliales</taxon>
        <taxon>Atheliaceae</taxon>
        <taxon>Piloderma</taxon>
    </lineage>
</organism>
<name>A0A0C3BZ24_PILCF</name>
<evidence type="ECO:0000256" key="1">
    <source>
        <dbReference type="SAM" id="MobiDB-lite"/>
    </source>
</evidence>
<evidence type="ECO:0000313" key="3">
    <source>
        <dbReference type="Proteomes" id="UP000054166"/>
    </source>
</evidence>
<dbReference type="InParanoid" id="A0A0C3BZ24"/>
<gene>
    <name evidence="2" type="ORF">PILCRDRAFT_468226</name>
</gene>
<dbReference type="Proteomes" id="UP000054166">
    <property type="component" value="Unassembled WGS sequence"/>
</dbReference>
<dbReference type="AlphaFoldDB" id="A0A0C3BZ24"/>
<protein>
    <submittedName>
        <fullName evidence="2">Uncharacterized protein</fullName>
    </submittedName>
</protein>
<evidence type="ECO:0000313" key="2">
    <source>
        <dbReference type="EMBL" id="KIM82607.1"/>
    </source>
</evidence>